<dbReference type="PANTHER" id="PTHR33747">
    <property type="entry name" value="UPF0225 PROTEIN SCO1677"/>
    <property type="match status" value="1"/>
</dbReference>
<dbReference type="NCBIfam" id="NF002449">
    <property type="entry name" value="PRK01617.1"/>
    <property type="match status" value="1"/>
</dbReference>
<dbReference type="Pfam" id="PF17775">
    <property type="entry name" value="YchJ_M-like"/>
    <property type="match status" value="1"/>
</dbReference>
<dbReference type="AlphaFoldDB" id="A0A8J7Q2R3"/>
<gene>
    <name evidence="2" type="ORF">J3U88_13540</name>
</gene>
<dbReference type="InterPro" id="IPR048469">
    <property type="entry name" value="YchJ-like_M"/>
</dbReference>
<accession>A0A8J7Q2R3</accession>
<dbReference type="NCBIfam" id="NF002486">
    <property type="entry name" value="PRK01752.1"/>
    <property type="match status" value="1"/>
</dbReference>
<feature type="domain" description="YchJ-like middle NTF2-like" evidence="1">
    <location>
        <begin position="28"/>
        <end position="127"/>
    </location>
</feature>
<dbReference type="RefSeq" id="WP_207859363.1">
    <property type="nucleotide sequence ID" value="NZ_JAFREP010000011.1"/>
</dbReference>
<evidence type="ECO:0000259" key="1">
    <source>
        <dbReference type="Pfam" id="PF17775"/>
    </source>
</evidence>
<reference evidence="2" key="1">
    <citation type="submission" date="2021-03" db="EMBL/GenBank/DDBJ databases">
        <authorList>
            <person name="Wang G."/>
        </authorList>
    </citation>
    <scope>NUCLEOTIDE SEQUENCE</scope>
    <source>
        <strain evidence="2">KCTC 12899</strain>
    </source>
</reference>
<protein>
    <submittedName>
        <fullName evidence="2">YchJ family protein</fullName>
    </submittedName>
</protein>
<dbReference type="NCBIfam" id="NF001213">
    <property type="entry name" value="PRK00183.1"/>
    <property type="match status" value="1"/>
</dbReference>
<dbReference type="Gene3D" id="3.10.450.50">
    <property type="match status" value="1"/>
</dbReference>
<organism evidence="2 3">
    <name type="scientific">Acanthopleuribacter pedis</name>
    <dbReference type="NCBI Taxonomy" id="442870"/>
    <lineage>
        <taxon>Bacteria</taxon>
        <taxon>Pseudomonadati</taxon>
        <taxon>Acidobacteriota</taxon>
        <taxon>Holophagae</taxon>
        <taxon>Acanthopleuribacterales</taxon>
        <taxon>Acanthopleuribacteraceae</taxon>
        <taxon>Acanthopleuribacter</taxon>
    </lineage>
</organism>
<evidence type="ECO:0000313" key="2">
    <source>
        <dbReference type="EMBL" id="MBO1319492.1"/>
    </source>
</evidence>
<dbReference type="SUPFAM" id="SSF54427">
    <property type="entry name" value="NTF2-like"/>
    <property type="match status" value="1"/>
</dbReference>
<keyword evidence="3" id="KW-1185">Reference proteome</keyword>
<dbReference type="Pfam" id="PF02810">
    <property type="entry name" value="SEC-C"/>
    <property type="match status" value="1"/>
</dbReference>
<dbReference type="InterPro" id="IPR004027">
    <property type="entry name" value="SEC_C_motif"/>
</dbReference>
<dbReference type="SUPFAM" id="SSF103642">
    <property type="entry name" value="Sec-C motif"/>
    <property type="match status" value="1"/>
</dbReference>
<sequence>MSACPCTPENAYAQCCQPFHLGDQQPETAEKLMRARYSAYVKGEVDFILNTTHPAKRPLVDPESVQAWSDESEWLGLDIEGTEEGGPGDERGTVTFKAHYRLEETERSHHERSIFSKIDDVWFYEDGSSAQLRREAKVGRNDPCPCESGKKYKKCCGAA</sequence>
<proteinExistence type="predicted"/>
<evidence type="ECO:0000313" key="3">
    <source>
        <dbReference type="Proteomes" id="UP000664417"/>
    </source>
</evidence>
<dbReference type="Proteomes" id="UP000664417">
    <property type="component" value="Unassembled WGS sequence"/>
</dbReference>
<dbReference type="PANTHER" id="PTHR33747:SF1">
    <property type="entry name" value="ADENYLATE CYCLASE-ASSOCIATED CAP C-TERMINAL DOMAIN-CONTAINING PROTEIN"/>
    <property type="match status" value="1"/>
</dbReference>
<name>A0A8J7Q2R3_9BACT</name>
<dbReference type="InterPro" id="IPR032710">
    <property type="entry name" value="NTF2-like_dom_sf"/>
</dbReference>
<comment type="caution">
    <text evidence="2">The sequence shown here is derived from an EMBL/GenBank/DDBJ whole genome shotgun (WGS) entry which is preliminary data.</text>
</comment>
<dbReference type="EMBL" id="JAFREP010000011">
    <property type="protein sequence ID" value="MBO1319492.1"/>
    <property type="molecule type" value="Genomic_DNA"/>
</dbReference>